<evidence type="ECO:0000313" key="2">
    <source>
        <dbReference type="EMBL" id="MBB5058572.1"/>
    </source>
</evidence>
<accession>A0A7W7ZF02</accession>
<evidence type="ECO:0000256" key="1">
    <source>
        <dbReference type="SAM" id="Phobius"/>
    </source>
</evidence>
<dbReference type="AlphaFoldDB" id="A0A7W7ZF02"/>
<organism evidence="2 3">
    <name type="scientific">Granulicella aggregans</name>
    <dbReference type="NCBI Taxonomy" id="474949"/>
    <lineage>
        <taxon>Bacteria</taxon>
        <taxon>Pseudomonadati</taxon>
        <taxon>Acidobacteriota</taxon>
        <taxon>Terriglobia</taxon>
        <taxon>Terriglobales</taxon>
        <taxon>Acidobacteriaceae</taxon>
        <taxon>Granulicella</taxon>
    </lineage>
</organism>
<name>A0A7W7ZF02_9BACT</name>
<comment type="caution">
    <text evidence="2">The sequence shown here is derived from an EMBL/GenBank/DDBJ whole genome shotgun (WGS) entry which is preliminary data.</text>
</comment>
<proteinExistence type="predicted"/>
<dbReference type="Proteomes" id="UP000540989">
    <property type="component" value="Unassembled WGS sequence"/>
</dbReference>
<evidence type="ECO:0000313" key="3">
    <source>
        <dbReference type="Proteomes" id="UP000540989"/>
    </source>
</evidence>
<keyword evidence="1" id="KW-1133">Transmembrane helix</keyword>
<gene>
    <name evidence="2" type="ORF">HDF16_003286</name>
</gene>
<reference evidence="2 3" key="1">
    <citation type="submission" date="2020-08" db="EMBL/GenBank/DDBJ databases">
        <title>Genomic Encyclopedia of Type Strains, Phase IV (KMG-V): Genome sequencing to study the core and pangenomes of soil and plant-associated prokaryotes.</title>
        <authorList>
            <person name="Whitman W."/>
        </authorList>
    </citation>
    <scope>NUCLEOTIDE SEQUENCE [LARGE SCALE GENOMIC DNA]</scope>
    <source>
        <strain evidence="2 3">M8UP14</strain>
    </source>
</reference>
<dbReference type="EMBL" id="JACHIP010000004">
    <property type="protein sequence ID" value="MBB5058572.1"/>
    <property type="molecule type" value="Genomic_DNA"/>
</dbReference>
<keyword evidence="3" id="KW-1185">Reference proteome</keyword>
<keyword evidence="1" id="KW-0812">Transmembrane</keyword>
<sequence length="124" mass="13978">MSELDDFEARLKRDLRRVDAPEGFADRVMQRVPASRQGRLLSFPIAVTKARHWMAVAAVLLVAVVLGFGVHHVEQVDRQRQLQAQEQAKAREAAQQFALAMQVTGRTLFVVQQRIDQAGTKTSR</sequence>
<protein>
    <submittedName>
        <fullName evidence="2">Heme exporter protein D</fullName>
    </submittedName>
</protein>
<keyword evidence="1" id="KW-0472">Membrane</keyword>
<feature type="transmembrane region" description="Helical" evidence="1">
    <location>
        <begin position="50"/>
        <end position="70"/>
    </location>
</feature>
<dbReference type="RefSeq" id="WP_184218370.1">
    <property type="nucleotide sequence ID" value="NZ_JACHIP010000004.1"/>
</dbReference>